<evidence type="ECO:0000313" key="3">
    <source>
        <dbReference type="EMBL" id="EGG08000.1"/>
    </source>
</evidence>
<feature type="domain" description="DEK-C" evidence="2">
    <location>
        <begin position="58"/>
        <end position="114"/>
    </location>
</feature>
<dbReference type="RefSeq" id="XP_007408765.1">
    <property type="nucleotide sequence ID" value="XM_007408703.1"/>
</dbReference>
<dbReference type="Gene3D" id="1.10.10.60">
    <property type="entry name" value="Homeodomain-like"/>
    <property type="match status" value="1"/>
</dbReference>
<reference evidence="4" key="1">
    <citation type="journal article" date="2011" name="Proc. Natl. Acad. Sci. U.S.A.">
        <title>Obligate biotrophy features unraveled by the genomic analysis of rust fungi.</title>
        <authorList>
            <person name="Duplessis S."/>
            <person name="Cuomo C.A."/>
            <person name="Lin Y.-C."/>
            <person name="Aerts A."/>
            <person name="Tisserant E."/>
            <person name="Veneault-Fourrey C."/>
            <person name="Joly D.L."/>
            <person name="Hacquard S."/>
            <person name="Amselem J."/>
            <person name="Cantarel B.L."/>
            <person name="Chiu R."/>
            <person name="Coutinho P.M."/>
            <person name="Feau N."/>
            <person name="Field M."/>
            <person name="Frey P."/>
            <person name="Gelhaye E."/>
            <person name="Goldberg J."/>
            <person name="Grabherr M.G."/>
            <person name="Kodira C.D."/>
            <person name="Kohler A."/>
            <person name="Kuees U."/>
            <person name="Lindquist E.A."/>
            <person name="Lucas S.M."/>
            <person name="Mago R."/>
            <person name="Mauceli E."/>
            <person name="Morin E."/>
            <person name="Murat C."/>
            <person name="Pangilinan J.L."/>
            <person name="Park R."/>
            <person name="Pearson M."/>
            <person name="Quesneville H."/>
            <person name="Rouhier N."/>
            <person name="Sakthikumar S."/>
            <person name="Salamov A.A."/>
            <person name="Schmutz J."/>
            <person name="Selles B."/>
            <person name="Shapiro H."/>
            <person name="Tanguay P."/>
            <person name="Tuskan G.A."/>
            <person name="Henrissat B."/>
            <person name="Van de Peer Y."/>
            <person name="Rouze P."/>
            <person name="Ellis J.G."/>
            <person name="Dodds P.N."/>
            <person name="Schein J.E."/>
            <person name="Zhong S."/>
            <person name="Hamelin R.C."/>
            <person name="Grigoriev I.V."/>
            <person name="Szabo L.J."/>
            <person name="Martin F."/>
        </authorList>
    </citation>
    <scope>NUCLEOTIDE SEQUENCE [LARGE SCALE GENOMIC DNA]</scope>
    <source>
        <strain evidence="4">98AG31 / pathotype 3-4-7</strain>
    </source>
</reference>
<organism evidence="4">
    <name type="scientific">Melampsora larici-populina (strain 98AG31 / pathotype 3-4-7)</name>
    <name type="common">Poplar leaf rust fungus</name>
    <dbReference type="NCBI Taxonomy" id="747676"/>
    <lineage>
        <taxon>Eukaryota</taxon>
        <taxon>Fungi</taxon>
        <taxon>Dikarya</taxon>
        <taxon>Basidiomycota</taxon>
        <taxon>Pucciniomycotina</taxon>
        <taxon>Pucciniomycetes</taxon>
        <taxon>Pucciniales</taxon>
        <taxon>Melampsoraceae</taxon>
        <taxon>Melampsora</taxon>
    </lineage>
</organism>
<keyword evidence="4" id="KW-1185">Reference proteome</keyword>
<dbReference type="EMBL" id="GL883102">
    <property type="protein sequence ID" value="EGG08000.1"/>
    <property type="molecule type" value="Genomic_DNA"/>
</dbReference>
<dbReference type="SUPFAM" id="SSF109715">
    <property type="entry name" value="DEK C-terminal domain"/>
    <property type="match status" value="1"/>
</dbReference>
<dbReference type="Pfam" id="PF08766">
    <property type="entry name" value="DEK_C"/>
    <property type="match status" value="1"/>
</dbReference>
<dbReference type="STRING" id="747676.F4RIA6"/>
<dbReference type="HOGENOM" id="CLU_2097379_0_0_1"/>
<dbReference type="KEGG" id="mlr:MELLADRAFT_71596"/>
<dbReference type="InterPro" id="IPR014876">
    <property type="entry name" value="DEK_C"/>
</dbReference>
<sequence length="116" mass="12088">MGGMGDMHARNMSMFSMGGGMMGGGGNMMMMGGGGNGNMPGVPGSGGVGAPQMNPNPNPSDDEIVQAIRSYLSTQDLMRVTKRSAREAISNWFPNANLGERKAFVNEMIDSILAGN</sequence>
<feature type="region of interest" description="Disordered" evidence="1">
    <location>
        <begin position="36"/>
        <end position="62"/>
    </location>
</feature>
<gene>
    <name evidence="3" type="ORF">MELLADRAFT_71596</name>
</gene>
<dbReference type="eggNOG" id="ENOG502T1TV">
    <property type="taxonomic scope" value="Eukaryota"/>
</dbReference>
<dbReference type="VEuPathDB" id="FungiDB:MELLADRAFT_71596"/>
<evidence type="ECO:0000256" key="1">
    <source>
        <dbReference type="SAM" id="MobiDB-lite"/>
    </source>
</evidence>
<proteinExistence type="predicted"/>
<dbReference type="OrthoDB" id="370884at2759"/>
<protein>
    <recommendedName>
        <fullName evidence="2">DEK-C domain-containing protein</fullName>
    </recommendedName>
</protein>
<name>F4RIA6_MELLP</name>
<evidence type="ECO:0000259" key="2">
    <source>
        <dbReference type="PROSITE" id="PS51998"/>
    </source>
</evidence>
<feature type="compositionally biased region" description="Gly residues" evidence="1">
    <location>
        <begin position="36"/>
        <end position="49"/>
    </location>
</feature>
<dbReference type="Proteomes" id="UP000001072">
    <property type="component" value="Unassembled WGS sequence"/>
</dbReference>
<dbReference type="GeneID" id="18931869"/>
<dbReference type="InParanoid" id="F4RIA6"/>
<accession>F4RIA6</accession>
<evidence type="ECO:0000313" key="4">
    <source>
        <dbReference type="Proteomes" id="UP000001072"/>
    </source>
</evidence>
<dbReference type="AlphaFoldDB" id="F4RIA6"/>
<dbReference type="PROSITE" id="PS51998">
    <property type="entry name" value="DEK_C"/>
    <property type="match status" value="1"/>
</dbReference>